<dbReference type="Ensembl" id="ENSBOBT00000016473.1">
    <property type="protein sequence ID" value="ENSBOBP00000016114.1"/>
    <property type="gene ID" value="ENSBOBG00000010111.1"/>
</dbReference>
<dbReference type="InterPro" id="IPR047021">
    <property type="entry name" value="REXO1/3/4-like"/>
</dbReference>
<reference evidence="8" key="1">
    <citation type="submission" date="2025-08" db="UniProtKB">
        <authorList>
            <consortium name="Ensembl"/>
        </authorList>
    </citation>
    <scope>IDENTIFICATION</scope>
</reference>
<dbReference type="Gene3D" id="3.30.420.10">
    <property type="entry name" value="Ribonuclease H-like superfamily/Ribonuclease H"/>
    <property type="match status" value="1"/>
</dbReference>
<dbReference type="InterPro" id="IPR031736">
    <property type="entry name" value="REXO1-like_dom"/>
</dbReference>
<evidence type="ECO:0000256" key="2">
    <source>
        <dbReference type="ARBA" id="ARBA00006357"/>
    </source>
</evidence>
<dbReference type="PANTHER" id="PTHR12801:SF152">
    <property type="entry name" value="EXONUCLEASE DOMAIN-CONTAINING PROTEIN"/>
    <property type="match status" value="1"/>
</dbReference>
<dbReference type="PANTHER" id="PTHR12801">
    <property type="entry name" value="RNA EXONUCLEASE REXO1 / RECO3 FAMILY MEMBER-RELATED"/>
    <property type="match status" value="1"/>
</dbReference>
<dbReference type="InterPro" id="IPR013520">
    <property type="entry name" value="Ribonucl_H"/>
</dbReference>
<evidence type="ECO:0000256" key="3">
    <source>
        <dbReference type="ARBA" id="ARBA00022722"/>
    </source>
</evidence>
<evidence type="ECO:0000259" key="7">
    <source>
        <dbReference type="SMART" id="SM00479"/>
    </source>
</evidence>
<proteinExistence type="inferred from homology"/>
<accession>A0A8C0FDZ2</accession>
<keyword evidence="9" id="KW-1185">Reference proteome</keyword>
<keyword evidence="5" id="KW-0269">Exonuclease</keyword>
<dbReference type="SUPFAM" id="SSF53098">
    <property type="entry name" value="Ribonuclease H-like"/>
    <property type="match status" value="1"/>
</dbReference>
<name>A0A8C0FDZ2_BUBBB</name>
<dbReference type="FunFam" id="3.30.420.10:FF:000021">
    <property type="entry name" value="RNA exonuclease 1 homolog"/>
    <property type="match status" value="1"/>
</dbReference>
<dbReference type="CDD" id="cd06145">
    <property type="entry name" value="REX1_like"/>
    <property type="match status" value="1"/>
</dbReference>
<dbReference type="InterPro" id="IPR012337">
    <property type="entry name" value="RNaseH-like_sf"/>
</dbReference>
<evidence type="ECO:0000256" key="4">
    <source>
        <dbReference type="ARBA" id="ARBA00022801"/>
    </source>
</evidence>
<evidence type="ECO:0000256" key="5">
    <source>
        <dbReference type="ARBA" id="ARBA00022839"/>
    </source>
</evidence>
<evidence type="ECO:0000313" key="9">
    <source>
        <dbReference type="Proteomes" id="UP000694567"/>
    </source>
</evidence>
<dbReference type="InterPro" id="IPR034922">
    <property type="entry name" value="REX1-like_exo"/>
</dbReference>
<organism evidence="8 9">
    <name type="scientific">Bubo bubo</name>
    <name type="common">Eurasian eagle-owl</name>
    <name type="synonym">Strix bubo</name>
    <dbReference type="NCBI Taxonomy" id="30461"/>
    <lineage>
        <taxon>Eukaryota</taxon>
        <taxon>Metazoa</taxon>
        <taxon>Chordata</taxon>
        <taxon>Craniata</taxon>
        <taxon>Vertebrata</taxon>
        <taxon>Euteleostomi</taxon>
        <taxon>Archelosauria</taxon>
        <taxon>Archosauria</taxon>
        <taxon>Dinosauria</taxon>
        <taxon>Saurischia</taxon>
        <taxon>Theropoda</taxon>
        <taxon>Coelurosauria</taxon>
        <taxon>Aves</taxon>
        <taxon>Neognathae</taxon>
        <taxon>Neoaves</taxon>
        <taxon>Telluraves</taxon>
        <taxon>Strigiformes</taxon>
        <taxon>Strigidae</taxon>
        <taxon>Bubo</taxon>
    </lineage>
</organism>
<protein>
    <recommendedName>
        <fullName evidence="7">Exonuclease domain-containing protein</fullName>
    </recommendedName>
</protein>
<keyword evidence="6" id="KW-0539">Nucleus</keyword>
<evidence type="ECO:0000256" key="1">
    <source>
        <dbReference type="ARBA" id="ARBA00004123"/>
    </source>
</evidence>
<sequence length="402" mass="45798">PPETRQRYINIFLTECFKTCSTVNEAINKAMTEEQSVYDRCGSKKMYLNFAVKTLKKLRDHGMFAFINFFLNGLQVWKLEQQRNVLKGLFSLTLLYFSFTDGALYRCLEDYLLTEEQLKENNFPRPNPEKNGSAILTGVKNAGYDGKSFKRVCCRCGKVYTVTSSGEHTREEECNYHSGRVLEEKVLGGVEKRYSCCETIVGSAGCQTAKLHVHDGRREKLEGFTKTVIKSPPLDGKYGVYALNCEMCYTTHGLELTRVTVVDAKLQVVYDSFVKPDGKVVDCDKRLSGVTKDDLKNTTTSFQSVQAILLNLFSADTILIGHSLENDLFALKLIHDRVVDTSVVFPYRLGLPHKIELRCLMADYLRRIHQDDGDGHNSRQDAIACMELILWKVKEDNKRRKL</sequence>
<dbReference type="Pfam" id="PF15870">
    <property type="entry name" value="EloA-BP1"/>
    <property type="match status" value="2"/>
</dbReference>
<dbReference type="InterPro" id="IPR036397">
    <property type="entry name" value="RNaseH_sf"/>
</dbReference>
<evidence type="ECO:0000313" key="8">
    <source>
        <dbReference type="Ensembl" id="ENSBOBP00000016114.1"/>
    </source>
</evidence>
<dbReference type="GO" id="GO:0004527">
    <property type="term" value="F:exonuclease activity"/>
    <property type="evidence" value="ECO:0007669"/>
    <property type="project" value="UniProtKB-KW"/>
</dbReference>
<evidence type="ECO:0000256" key="6">
    <source>
        <dbReference type="ARBA" id="ARBA00023242"/>
    </source>
</evidence>
<keyword evidence="3" id="KW-0540">Nuclease</keyword>
<dbReference type="SMART" id="SM00479">
    <property type="entry name" value="EXOIII"/>
    <property type="match status" value="1"/>
</dbReference>
<comment type="subcellular location">
    <subcellularLocation>
        <location evidence="1">Nucleus</location>
    </subcellularLocation>
</comment>
<dbReference type="GO" id="GO:0005634">
    <property type="term" value="C:nucleus"/>
    <property type="evidence" value="ECO:0007669"/>
    <property type="project" value="UniProtKB-SubCell"/>
</dbReference>
<dbReference type="GO" id="GO:0003676">
    <property type="term" value="F:nucleic acid binding"/>
    <property type="evidence" value="ECO:0007669"/>
    <property type="project" value="InterPro"/>
</dbReference>
<dbReference type="Proteomes" id="UP000694567">
    <property type="component" value="Unplaced"/>
</dbReference>
<reference evidence="8" key="2">
    <citation type="submission" date="2025-09" db="UniProtKB">
        <authorList>
            <consortium name="Ensembl"/>
        </authorList>
    </citation>
    <scope>IDENTIFICATION</scope>
</reference>
<dbReference type="AlphaFoldDB" id="A0A8C0FDZ2"/>
<feature type="domain" description="Exonuclease" evidence="7">
    <location>
        <begin position="239"/>
        <end position="398"/>
    </location>
</feature>
<keyword evidence="4" id="KW-0378">Hydrolase</keyword>
<comment type="similarity">
    <text evidence="2">Belongs to the REXO1/REXO3 family.</text>
</comment>